<feature type="transmembrane region" description="Helical" evidence="1">
    <location>
        <begin position="163"/>
        <end position="182"/>
    </location>
</feature>
<keyword evidence="1" id="KW-0472">Membrane</keyword>
<feature type="transmembrane region" description="Helical" evidence="1">
    <location>
        <begin position="139"/>
        <end position="157"/>
    </location>
</feature>
<accession>A0AAD7ZY30</accession>
<feature type="transmembrane region" description="Helical" evidence="1">
    <location>
        <begin position="225"/>
        <end position="245"/>
    </location>
</feature>
<dbReference type="AlphaFoldDB" id="A0AAD7ZY30"/>
<evidence type="ECO:0000313" key="2">
    <source>
        <dbReference type="EMBL" id="KAJ9588786.1"/>
    </source>
</evidence>
<dbReference type="EMBL" id="JASPKZ010005304">
    <property type="protein sequence ID" value="KAJ9588786.1"/>
    <property type="molecule type" value="Genomic_DNA"/>
</dbReference>
<protein>
    <submittedName>
        <fullName evidence="2">Uncharacterized protein</fullName>
    </submittedName>
</protein>
<proteinExistence type="predicted"/>
<dbReference type="Proteomes" id="UP001233999">
    <property type="component" value="Unassembled WGS sequence"/>
</dbReference>
<feature type="non-terminal residue" evidence="2">
    <location>
        <position position="1"/>
    </location>
</feature>
<feature type="transmembrane region" description="Helical" evidence="1">
    <location>
        <begin position="12"/>
        <end position="35"/>
    </location>
</feature>
<organism evidence="2 3">
    <name type="scientific">Diploptera punctata</name>
    <name type="common">Pacific beetle cockroach</name>
    <dbReference type="NCBI Taxonomy" id="6984"/>
    <lineage>
        <taxon>Eukaryota</taxon>
        <taxon>Metazoa</taxon>
        <taxon>Ecdysozoa</taxon>
        <taxon>Arthropoda</taxon>
        <taxon>Hexapoda</taxon>
        <taxon>Insecta</taxon>
        <taxon>Pterygota</taxon>
        <taxon>Neoptera</taxon>
        <taxon>Polyneoptera</taxon>
        <taxon>Dictyoptera</taxon>
        <taxon>Blattodea</taxon>
        <taxon>Blaberoidea</taxon>
        <taxon>Blaberidae</taxon>
        <taxon>Diplopterinae</taxon>
        <taxon>Diploptera</taxon>
    </lineage>
</organism>
<keyword evidence="3" id="KW-1185">Reference proteome</keyword>
<feature type="transmembrane region" description="Helical" evidence="1">
    <location>
        <begin position="56"/>
        <end position="80"/>
    </location>
</feature>
<sequence length="280" mass="32917">WSRSLKCAGLDWFMIVYHQIIIIKRNLFIGACKVFRKFKVTLAQIYKSSSLTRTIFSAHCQFINFLLLHMSNILSFIVIFESSDKIHLVFESAFYYLILTSPEPRWLSILMLLDISLVSNLVLIVLYPVYYLTKFFSHVVSSFVFSVFIILCSYVFFGSNVKILICFLNVYLITICAFYLIYSGFFTIINHFIFCGHECCKYPCFFPSEEQFLYTKVRTIIRSNIYSFLSCIKNYNIFLMVFALSLPVNKNFYWDHISVQFVISRSLGMTILIDIYLCIE</sequence>
<keyword evidence="1" id="KW-1133">Transmembrane helix</keyword>
<name>A0AAD7ZY30_DIPPU</name>
<feature type="transmembrane region" description="Helical" evidence="1">
    <location>
        <begin position="257"/>
        <end position="279"/>
    </location>
</feature>
<comment type="caution">
    <text evidence="2">The sequence shown here is derived from an EMBL/GenBank/DDBJ whole genome shotgun (WGS) entry which is preliminary data.</text>
</comment>
<reference evidence="2" key="2">
    <citation type="submission" date="2023-05" db="EMBL/GenBank/DDBJ databases">
        <authorList>
            <person name="Fouks B."/>
        </authorList>
    </citation>
    <scope>NUCLEOTIDE SEQUENCE</scope>
    <source>
        <strain evidence="2">Stay&amp;Tobe</strain>
        <tissue evidence="2">Testes</tissue>
    </source>
</reference>
<keyword evidence="1" id="KW-0812">Transmembrane</keyword>
<gene>
    <name evidence="2" type="ORF">L9F63_017922</name>
</gene>
<feature type="transmembrane region" description="Helical" evidence="1">
    <location>
        <begin position="106"/>
        <end position="127"/>
    </location>
</feature>
<evidence type="ECO:0000313" key="3">
    <source>
        <dbReference type="Proteomes" id="UP001233999"/>
    </source>
</evidence>
<evidence type="ECO:0000256" key="1">
    <source>
        <dbReference type="SAM" id="Phobius"/>
    </source>
</evidence>
<feature type="non-terminal residue" evidence="2">
    <location>
        <position position="280"/>
    </location>
</feature>
<reference evidence="2" key="1">
    <citation type="journal article" date="2023" name="IScience">
        <title>Live-bearing cockroach genome reveals convergent evolutionary mechanisms linked to viviparity in insects and beyond.</title>
        <authorList>
            <person name="Fouks B."/>
            <person name="Harrison M.C."/>
            <person name="Mikhailova A.A."/>
            <person name="Marchal E."/>
            <person name="English S."/>
            <person name="Carruthers M."/>
            <person name="Jennings E.C."/>
            <person name="Chiamaka E.L."/>
            <person name="Frigard R.A."/>
            <person name="Pippel M."/>
            <person name="Attardo G.M."/>
            <person name="Benoit J.B."/>
            <person name="Bornberg-Bauer E."/>
            <person name="Tobe S.S."/>
        </authorList>
    </citation>
    <scope>NUCLEOTIDE SEQUENCE</scope>
    <source>
        <strain evidence="2">Stay&amp;Tobe</strain>
    </source>
</reference>